<evidence type="ECO:0000313" key="1">
    <source>
        <dbReference type="EMBL" id="KAG0302292.1"/>
    </source>
</evidence>
<proteinExistence type="predicted"/>
<dbReference type="EMBL" id="JAAAIN010001528">
    <property type="protein sequence ID" value="KAG0302292.1"/>
    <property type="molecule type" value="Genomic_DNA"/>
</dbReference>
<organism evidence="1 2">
    <name type="scientific">Linnemannia gamsii</name>
    <dbReference type="NCBI Taxonomy" id="64522"/>
    <lineage>
        <taxon>Eukaryota</taxon>
        <taxon>Fungi</taxon>
        <taxon>Fungi incertae sedis</taxon>
        <taxon>Mucoromycota</taxon>
        <taxon>Mortierellomycotina</taxon>
        <taxon>Mortierellomycetes</taxon>
        <taxon>Mortierellales</taxon>
        <taxon>Mortierellaceae</taxon>
        <taxon>Linnemannia</taxon>
    </lineage>
</organism>
<name>A0A9P6QYU2_9FUNG</name>
<accession>A0A9P6QYU2</accession>
<dbReference type="Proteomes" id="UP000823405">
    <property type="component" value="Unassembled WGS sequence"/>
</dbReference>
<sequence>VAIRNSTLNKTHIGFSGQEIKAITTDVIELFYSQDMRDNDLQRAKEATLLWTSWVQRWKRLLMDEKALAIKEQRDAVVAVDTKPVVKAIMSSYAECDEKQILPAFLFALHVFRQYNYWDHLLSVRLFGVSGWLDLEGIHGRSARDQV</sequence>
<protein>
    <submittedName>
        <fullName evidence="1">Uncharacterized protein</fullName>
    </submittedName>
</protein>
<dbReference type="AlphaFoldDB" id="A0A9P6QYU2"/>
<evidence type="ECO:0000313" key="2">
    <source>
        <dbReference type="Proteomes" id="UP000823405"/>
    </source>
</evidence>
<reference evidence="1" key="1">
    <citation type="journal article" date="2020" name="Fungal Divers.">
        <title>Resolving the Mortierellaceae phylogeny through synthesis of multi-gene phylogenetics and phylogenomics.</title>
        <authorList>
            <person name="Vandepol N."/>
            <person name="Liber J."/>
            <person name="Desiro A."/>
            <person name="Na H."/>
            <person name="Kennedy M."/>
            <person name="Barry K."/>
            <person name="Grigoriev I.V."/>
            <person name="Miller A.N."/>
            <person name="O'Donnell K."/>
            <person name="Stajich J.E."/>
            <person name="Bonito G."/>
        </authorList>
    </citation>
    <scope>NUCLEOTIDE SEQUENCE</scope>
    <source>
        <strain evidence="1">NVP60</strain>
    </source>
</reference>
<keyword evidence="2" id="KW-1185">Reference proteome</keyword>
<feature type="non-terminal residue" evidence="1">
    <location>
        <position position="147"/>
    </location>
</feature>
<comment type="caution">
    <text evidence="1">The sequence shown here is derived from an EMBL/GenBank/DDBJ whole genome shotgun (WGS) entry which is preliminary data.</text>
</comment>
<dbReference type="OrthoDB" id="2448606at2759"/>
<gene>
    <name evidence="1" type="ORF">BGZ97_002412</name>
</gene>